<dbReference type="PANTHER" id="PTHR47619:SF1">
    <property type="entry name" value="EXODEOXYRIBONUCLEASE WALJ"/>
    <property type="match status" value="1"/>
</dbReference>
<dbReference type="RefSeq" id="WP_345213838.1">
    <property type="nucleotide sequence ID" value="NZ_BAABFT010000021.1"/>
</dbReference>
<dbReference type="Proteomes" id="UP001500582">
    <property type="component" value="Unassembled WGS sequence"/>
</dbReference>
<protein>
    <submittedName>
        <fullName evidence="2">MBL fold metallo-hydrolase</fullName>
    </submittedName>
</protein>
<gene>
    <name evidence="2" type="ORF">GCM10023149_48870</name>
</gene>
<organism evidence="2 3">
    <name type="scientific">Mucilaginibacter gynuensis</name>
    <dbReference type="NCBI Taxonomy" id="1302236"/>
    <lineage>
        <taxon>Bacteria</taxon>
        <taxon>Pseudomonadati</taxon>
        <taxon>Bacteroidota</taxon>
        <taxon>Sphingobacteriia</taxon>
        <taxon>Sphingobacteriales</taxon>
        <taxon>Sphingobacteriaceae</taxon>
        <taxon>Mucilaginibacter</taxon>
    </lineage>
</organism>
<keyword evidence="3" id="KW-1185">Reference proteome</keyword>
<dbReference type="PANTHER" id="PTHR47619">
    <property type="entry name" value="METALLO-HYDROLASE YYCJ-RELATED"/>
    <property type="match status" value="1"/>
</dbReference>
<reference evidence="3" key="1">
    <citation type="journal article" date="2019" name="Int. J. Syst. Evol. Microbiol.">
        <title>The Global Catalogue of Microorganisms (GCM) 10K type strain sequencing project: providing services to taxonomists for standard genome sequencing and annotation.</title>
        <authorList>
            <consortium name="The Broad Institute Genomics Platform"/>
            <consortium name="The Broad Institute Genome Sequencing Center for Infectious Disease"/>
            <person name="Wu L."/>
            <person name="Ma J."/>
        </authorList>
    </citation>
    <scope>NUCLEOTIDE SEQUENCE [LARGE SCALE GENOMIC DNA]</scope>
    <source>
        <strain evidence="3">JCM 17705</strain>
    </source>
</reference>
<proteinExistence type="predicted"/>
<evidence type="ECO:0000313" key="2">
    <source>
        <dbReference type="EMBL" id="GAA4338716.1"/>
    </source>
</evidence>
<dbReference type="InterPro" id="IPR036866">
    <property type="entry name" value="RibonucZ/Hydroxyglut_hydro"/>
</dbReference>
<dbReference type="InterPro" id="IPR001279">
    <property type="entry name" value="Metallo-B-lactamas"/>
</dbReference>
<evidence type="ECO:0000313" key="3">
    <source>
        <dbReference type="Proteomes" id="UP001500582"/>
    </source>
</evidence>
<feature type="domain" description="Metallo-beta-lactamase" evidence="1">
    <location>
        <begin position="11"/>
        <end position="181"/>
    </location>
</feature>
<dbReference type="EMBL" id="BAABFT010000021">
    <property type="protein sequence ID" value="GAA4338716.1"/>
    <property type="molecule type" value="Genomic_DNA"/>
</dbReference>
<dbReference type="Gene3D" id="3.60.15.10">
    <property type="entry name" value="Ribonuclease Z/Hydroxyacylglutathione hydrolase-like"/>
    <property type="match status" value="1"/>
</dbReference>
<evidence type="ECO:0000259" key="1">
    <source>
        <dbReference type="SMART" id="SM00849"/>
    </source>
</evidence>
<dbReference type="Pfam" id="PF12706">
    <property type="entry name" value="Lactamase_B_2"/>
    <property type="match status" value="1"/>
</dbReference>
<comment type="caution">
    <text evidence="2">The sequence shown here is derived from an EMBL/GenBank/DDBJ whole genome shotgun (WGS) entry which is preliminary data.</text>
</comment>
<dbReference type="SMART" id="SM00849">
    <property type="entry name" value="Lactamase_B"/>
    <property type="match status" value="1"/>
</dbReference>
<name>A0ABP8HFS2_9SPHI</name>
<dbReference type="SUPFAM" id="SSF56281">
    <property type="entry name" value="Metallo-hydrolase/oxidoreductase"/>
    <property type="match status" value="1"/>
</dbReference>
<dbReference type="InterPro" id="IPR052533">
    <property type="entry name" value="WalJ/YycJ-like"/>
</dbReference>
<sequence length="245" mass="27217">MKLKVISSSSAGNCYLLYNANETLILECGVKASHIKQALNFDLSKVVGVLVTHEHKDHCVAAADMVNAALNIYSSAGTLKAFGFKSTRLHAVENYKEFQLGGFKIKAFDAVHDCAEPVNYLIEHEEMGRLVFITDSYYCKYSFPHLNNIIIEANYSQAILDKKLADGATPDFLRNRVLQSHMSLDTCKQFLSANDLRGVNNIVLCHLSESNSNAVDFKQQVKNHTGKAVHIADKGLTINFDKTPF</sequence>
<accession>A0ABP8HFS2</accession>